<dbReference type="InterPro" id="IPR036259">
    <property type="entry name" value="MFS_trans_sf"/>
</dbReference>
<keyword evidence="3 6" id="KW-0812">Transmembrane</keyword>
<comment type="subcellular location">
    <subcellularLocation>
        <location evidence="1">Membrane</location>
        <topology evidence="1">Multi-pass membrane protein</topology>
    </subcellularLocation>
</comment>
<feature type="transmembrane region" description="Helical" evidence="6">
    <location>
        <begin position="211"/>
        <end position="228"/>
    </location>
</feature>
<feature type="transmembrane region" description="Helical" evidence="6">
    <location>
        <begin position="180"/>
        <end position="202"/>
    </location>
</feature>
<accession>A0A0M0J469</accession>
<keyword evidence="5 6" id="KW-0472">Membrane</keyword>
<gene>
    <name evidence="8" type="ORF">Ctob_003393</name>
</gene>
<dbReference type="AlphaFoldDB" id="A0A0M0J469"/>
<comment type="caution">
    <text evidence="8">The sequence shown here is derived from an EMBL/GenBank/DDBJ whole genome shotgun (WGS) entry which is preliminary data.</text>
</comment>
<dbReference type="InterPro" id="IPR020846">
    <property type="entry name" value="MFS_dom"/>
</dbReference>
<feature type="transmembrane region" description="Helical" evidence="6">
    <location>
        <begin position="240"/>
        <end position="258"/>
    </location>
</feature>
<evidence type="ECO:0000256" key="4">
    <source>
        <dbReference type="ARBA" id="ARBA00022989"/>
    </source>
</evidence>
<evidence type="ECO:0000313" key="9">
    <source>
        <dbReference type="Proteomes" id="UP000037460"/>
    </source>
</evidence>
<evidence type="ECO:0000256" key="2">
    <source>
        <dbReference type="ARBA" id="ARBA00022448"/>
    </source>
</evidence>
<reference evidence="9" key="1">
    <citation type="journal article" date="2015" name="PLoS Genet.">
        <title>Genome Sequence and Transcriptome Analyses of Chrysochromulina tobin: Metabolic Tools for Enhanced Algal Fitness in the Prominent Order Prymnesiales (Haptophyceae).</title>
        <authorList>
            <person name="Hovde B.T."/>
            <person name="Deodato C.R."/>
            <person name="Hunsperger H.M."/>
            <person name="Ryken S.A."/>
            <person name="Yost W."/>
            <person name="Jha R.K."/>
            <person name="Patterson J."/>
            <person name="Monnat R.J. Jr."/>
            <person name="Barlow S.B."/>
            <person name="Starkenburg S.R."/>
            <person name="Cattolico R.A."/>
        </authorList>
    </citation>
    <scope>NUCLEOTIDE SEQUENCE</scope>
    <source>
        <strain evidence="9">CCMP291</strain>
    </source>
</reference>
<feature type="transmembrane region" description="Helical" evidence="6">
    <location>
        <begin position="279"/>
        <end position="302"/>
    </location>
</feature>
<evidence type="ECO:0000256" key="3">
    <source>
        <dbReference type="ARBA" id="ARBA00022692"/>
    </source>
</evidence>
<dbReference type="PROSITE" id="PS50850">
    <property type="entry name" value="MFS"/>
    <property type="match status" value="1"/>
</dbReference>
<dbReference type="Pfam" id="PF07690">
    <property type="entry name" value="MFS_1"/>
    <property type="match status" value="1"/>
</dbReference>
<dbReference type="InterPro" id="IPR050930">
    <property type="entry name" value="MFS_Vesicular_Transporter"/>
</dbReference>
<keyword evidence="4 6" id="KW-1133">Transmembrane helix</keyword>
<dbReference type="SUPFAM" id="SSF103473">
    <property type="entry name" value="MFS general substrate transporter"/>
    <property type="match status" value="1"/>
</dbReference>
<evidence type="ECO:0000313" key="8">
    <source>
        <dbReference type="EMBL" id="KOO21280.1"/>
    </source>
</evidence>
<proteinExistence type="predicted"/>
<dbReference type="InterPro" id="IPR011701">
    <property type="entry name" value="MFS"/>
</dbReference>
<feature type="domain" description="Major facilitator superfamily (MFS) profile" evidence="7">
    <location>
        <begin position="142"/>
        <end position="371"/>
    </location>
</feature>
<dbReference type="EMBL" id="JWZX01003375">
    <property type="protein sequence ID" value="KOO21280.1"/>
    <property type="molecule type" value="Genomic_DNA"/>
</dbReference>
<sequence length="371" mass="39040">MLFAAATFVPEGWPFAVWCLSMRIAQGVGAALEETAMYAIIAELDAENITFYLGICEISTGLGYMIGPPLGGILFMAGGFSLPFVCVGALIAPAALIFYRSMPNDAHPVSKDQERVEPVATRSLLVNPQEPVAMRSLLANPHVIVIAVAAMLGNSDYAFLEPTLGEHALNLGLAKTPDAIGALFSVTIVAYTLSCPVIGLLAKRERMGPRAVIVIGLVFQLFGFLLVGPSPLLQQEQMGMPQMVLALLLFGVGAAMSMTPLMDDIMLSCRRHAEEASVAIAPLIMSSFALGQMIGPLIGASASGRMGFPWACTLMASLLLAHLAVIAIVSAVRPRKAMKNRAYVGVELASVTVSVVASPESGAARCLSHVA</sequence>
<feature type="transmembrane region" description="Helical" evidence="6">
    <location>
        <begin position="143"/>
        <end position="160"/>
    </location>
</feature>
<dbReference type="PANTHER" id="PTHR23506:SF26">
    <property type="entry name" value="MFS-TYPE TRANSPORTER SLC18B1"/>
    <property type="match status" value="1"/>
</dbReference>
<keyword evidence="2" id="KW-0813">Transport</keyword>
<dbReference type="Proteomes" id="UP000037460">
    <property type="component" value="Unassembled WGS sequence"/>
</dbReference>
<dbReference type="OrthoDB" id="446368at2759"/>
<dbReference type="Gene3D" id="1.20.1250.20">
    <property type="entry name" value="MFS general substrate transporter like domains"/>
    <property type="match status" value="2"/>
</dbReference>
<organism evidence="8 9">
    <name type="scientific">Chrysochromulina tobinii</name>
    <dbReference type="NCBI Taxonomy" id="1460289"/>
    <lineage>
        <taxon>Eukaryota</taxon>
        <taxon>Haptista</taxon>
        <taxon>Haptophyta</taxon>
        <taxon>Prymnesiophyceae</taxon>
        <taxon>Prymnesiales</taxon>
        <taxon>Chrysochromulinaceae</taxon>
        <taxon>Chrysochromulina</taxon>
    </lineage>
</organism>
<keyword evidence="9" id="KW-1185">Reference proteome</keyword>
<evidence type="ECO:0000256" key="6">
    <source>
        <dbReference type="SAM" id="Phobius"/>
    </source>
</evidence>
<dbReference type="PANTHER" id="PTHR23506">
    <property type="entry name" value="GH10249P"/>
    <property type="match status" value="1"/>
</dbReference>
<name>A0A0M0J469_9EUKA</name>
<dbReference type="GO" id="GO:0022857">
    <property type="term" value="F:transmembrane transporter activity"/>
    <property type="evidence" value="ECO:0007669"/>
    <property type="project" value="InterPro"/>
</dbReference>
<evidence type="ECO:0000256" key="5">
    <source>
        <dbReference type="ARBA" id="ARBA00023136"/>
    </source>
</evidence>
<protein>
    <submittedName>
        <fullName evidence="8">Synaptic vesicular amine</fullName>
    </submittedName>
</protein>
<evidence type="ECO:0000256" key="1">
    <source>
        <dbReference type="ARBA" id="ARBA00004141"/>
    </source>
</evidence>
<feature type="transmembrane region" description="Helical" evidence="6">
    <location>
        <begin position="308"/>
        <end position="332"/>
    </location>
</feature>
<feature type="transmembrane region" description="Helical" evidence="6">
    <location>
        <begin position="73"/>
        <end position="99"/>
    </location>
</feature>
<dbReference type="GO" id="GO:0016020">
    <property type="term" value="C:membrane"/>
    <property type="evidence" value="ECO:0007669"/>
    <property type="project" value="UniProtKB-SubCell"/>
</dbReference>
<evidence type="ECO:0000259" key="7">
    <source>
        <dbReference type="PROSITE" id="PS50850"/>
    </source>
</evidence>